<feature type="transmembrane region" description="Helical" evidence="7">
    <location>
        <begin position="7"/>
        <end position="28"/>
    </location>
</feature>
<evidence type="ECO:0000256" key="3">
    <source>
        <dbReference type="ARBA" id="ARBA00022448"/>
    </source>
</evidence>
<dbReference type="Proteomes" id="UP000308953">
    <property type="component" value="Unassembled WGS sequence"/>
</dbReference>
<keyword evidence="6 7" id="KW-0472">Membrane</keyword>
<feature type="transmembrane region" description="Helical" evidence="7">
    <location>
        <begin position="75"/>
        <end position="93"/>
    </location>
</feature>
<dbReference type="GO" id="GO:0000329">
    <property type="term" value="C:fungal-type vacuole membrane"/>
    <property type="evidence" value="ECO:0007669"/>
    <property type="project" value="TreeGrafter"/>
</dbReference>
<feature type="transmembrane region" description="Helical" evidence="7">
    <location>
        <begin position="246"/>
        <end position="265"/>
    </location>
</feature>
<accession>A0A4S9DNH1</accession>
<comment type="subcellular location">
    <subcellularLocation>
        <location evidence="1">Membrane</location>
        <topology evidence="1">Multi-pass membrane protein</topology>
    </subcellularLocation>
</comment>
<evidence type="ECO:0000313" key="9">
    <source>
        <dbReference type="Proteomes" id="UP000308953"/>
    </source>
</evidence>
<feature type="transmembrane region" description="Helical" evidence="7">
    <location>
        <begin position="298"/>
        <end position="316"/>
    </location>
</feature>
<dbReference type="GO" id="GO:0005886">
    <property type="term" value="C:plasma membrane"/>
    <property type="evidence" value="ECO:0007669"/>
    <property type="project" value="TreeGrafter"/>
</dbReference>
<evidence type="ECO:0000256" key="6">
    <source>
        <dbReference type="ARBA" id="ARBA00023136"/>
    </source>
</evidence>
<feature type="transmembrane region" description="Helical" evidence="7">
    <location>
        <begin position="193"/>
        <end position="219"/>
    </location>
</feature>
<comment type="caution">
    <text evidence="8">The sequence shown here is derived from an EMBL/GenBank/DDBJ whole genome shotgun (WGS) entry which is preliminary data.</text>
</comment>
<feature type="transmembrane region" description="Helical" evidence="7">
    <location>
        <begin position="113"/>
        <end position="136"/>
    </location>
</feature>
<keyword evidence="3" id="KW-0813">Transport</keyword>
<dbReference type="GO" id="GO:0022857">
    <property type="term" value="F:transmembrane transporter activity"/>
    <property type="evidence" value="ECO:0007669"/>
    <property type="project" value="InterPro"/>
</dbReference>
<proteinExistence type="inferred from homology"/>
<organism evidence="8 9">
    <name type="scientific">Aureobasidium pullulans</name>
    <name type="common">Black yeast</name>
    <name type="synonym">Pullularia pullulans</name>
    <dbReference type="NCBI Taxonomy" id="5580"/>
    <lineage>
        <taxon>Eukaryota</taxon>
        <taxon>Fungi</taxon>
        <taxon>Dikarya</taxon>
        <taxon>Ascomycota</taxon>
        <taxon>Pezizomycotina</taxon>
        <taxon>Dothideomycetes</taxon>
        <taxon>Dothideomycetidae</taxon>
        <taxon>Dothideales</taxon>
        <taxon>Saccotheciaceae</taxon>
        <taxon>Aureobasidium</taxon>
    </lineage>
</organism>
<evidence type="ECO:0000313" key="8">
    <source>
        <dbReference type="EMBL" id="THX22383.1"/>
    </source>
</evidence>
<evidence type="ECO:0000256" key="7">
    <source>
        <dbReference type="SAM" id="Phobius"/>
    </source>
</evidence>
<dbReference type="EMBL" id="QZAV01000662">
    <property type="protein sequence ID" value="THX22383.1"/>
    <property type="molecule type" value="Genomic_DNA"/>
</dbReference>
<dbReference type="InterPro" id="IPR026030">
    <property type="entry name" value="Pur-cyt_permease_Fcy2/21/22"/>
</dbReference>
<feature type="transmembrane region" description="Helical" evidence="7">
    <location>
        <begin position="48"/>
        <end position="68"/>
    </location>
</feature>
<feature type="transmembrane region" description="Helical" evidence="7">
    <location>
        <begin position="336"/>
        <end position="361"/>
    </location>
</feature>
<reference evidence="8 9" key="1">
    <citation type="submission" date="2018-10" db="EMBL/GenBank/DDBJ databases">
        <title>Fifty Aureobasidium pullulans genomes reveal a recombining polyextremotolerant generalist.</title>
        <authorList>
            <person name="Gostincar C."/>
            <person name="Turk M."/>
            <person name="Zajc J."/>
            <person name="Gunde-Cimerman N."/>
        </authorList>
    </citation>
    <scope>NUCLEOTIDE SEQUENCE [LARGE SCALE GENOMIC DNA]</scope>
    <source>
        <strain evidence="8 9">EXF-9785</strain>
    </source>
</reference>
<protein>
    <submittedName>
        <fullName evidence="8">Purine-cytosine permease</fullName>
    </submittedName>
</protein>
<dbReference type="Gene3D" id="1.10.4160.10">
    <property type="entry name" value="Hydantoin permease"/>
    <property type="match status" value="1"/>
</dbReference>
<keyword evidence="5 7" id="KW-1133">Transmembrane helix</keyword>
<feature type="transmembrane region" description="Helical" evidence="7">
    <location>
        <begin position="373"/>
        <end position="393"/>
    </location>
</feature>
<feature type="transmembrane region" description="Helical" evidence="7">
    <location>
        <begin position="148"/>
        <end position="173"/>
    </location>
</feature>
<gene>
    <name evidence="8" type="ORF">D6D10_10483</name>
</gene>
<evidence type="ECO:0000256" key="4">
    <source>
        <dbReference type="ARBA" id="ARBA00022692"/>
    </source>
</evidence>
<sequence>MVLSRFWFGWYGVKLIAIFNVIACIGWSSVNSIVGAQLLNTVNSDVPGWAGILIIAFCTFAITLFGYKIVHAYEFWSWIPTFIVFLITIGVFAKTGDFYNIPWETGKTEMGAVLSFGATIYGFATGWTSYAADYTVYQPSTQKRWKVFLFTFVGLLFPLLFTQMLGLAVMTATTINDGDNIYMAGYKKSSTGGLLGAVLIPHLGGFGKFCLVILALSIIANNCPNIYSVGLTVQVFGKWIQRLPRFILTLVATGVYIAIAIPGYSHFEAVLENFPDELHRSVRSASIQNICNELTEILGYWLAIYTGVAFADHFVFKRSLEAYNISNYDKPQNLAIGIAAVIAFCFGVCGFVLGMSQTWFVGPIALTAGDAPYGGDVGSALGFAFGFTSYLILRPLELKFIGR</sequence>
<dbReference type="InterPro" id="IPR001248">
    <property type="entry name" value="Pur-cyt_permease"/>
</dbReference>
<dbReference type="AlphaFoldDB" id="A0A4S9DNH1"/>
<dbReference type="Pfam" id="PF02133">
    <property type="entry name" value="Transp_cyt_pur"/>
    <property type="match status" value="1"/>
</dbReference>
<evidence type="ECO:0000256" key="1">
    <source>
        <dbReference type="ARBA" id="ARBA00004141"/>
    </source>
</evidence>
<dbReference type="PANTHER" id="PTHR31806">
    <property type="entry name" value="PURINE-CYTOSINE PERMEASE FCY2-RELATED"/>
    <property type="match status" value="1"/>
</dbReference>
<keyword evidence="4 7" id="KW-0812">Transmembrane</keyword>
<evidence type="ECO:0000256" key="5">
    <source>
        <dbReference type="ARBA" id="ARBA00022989"/>
    </source>
</evidence>
<evidence type="ECO:0000256" key="2">
    <source>
        <dbReference type="ARBA" id="ARBA00008974"/>
    </source>
</evidence>
<dbReference type="PANTHER" id="PTHR31806:SF1">
    <property type="entry name" value="PURINE-CYTOSINE PERMEASE FCY2-RELATED"/>
    <property type="match status" value="1"/>
</dbReference>
<name>A0A4S9DNH1_AURPU</name>
<comment type="similarity">
    <text evidence="2">Belongs to the purine-cytosine permease (2.A.39) family.</text>
</comment>